<sequence>MGRRNKKTNVIRGEPEKRESISSWMVSSDAFETLVVSGYTRLADNPEVQIAVNKIADLVSSMTIHLMRNTNKGDVRVQNELSKKIDISPNKNMTRKTFMHAVVKTMLLEGNSVVFPKTASGMIDDLVPLKPSRVSFQENGDSYYVRYGGLTYQPENMIHFPINPDPERPWMGLGYRVALKEVVQNLRQAAATKKGFMESKWKPSLVVRVDALADEFSGKDGRTKFLNEYIDTQDAGQPWVIPSELLDIQQVKPLSLNDLAINEAVTIDKKTVAGIINVPAFIVGAGQYNKDEYNNFINSTILPICKLIEQELTRKLLISPDLYFKFNSRALYAYDIKDLSSVGQELFVRGILTGNEVRASLGYSPLDGLDELVILENFIPISSIGDQKKLNQNGGGSE</sequence>
<reference evidence="1 2" key="1">
    <citation type="submission" date="2015-09" db="EMBL/GenBank/DDBJ databases">
        <title>Genome sequence of Acetobacterium wieringae DSM 1911.</title>
        <authorList>
            <person name="Poehlein A."/>
            <person name="Bengelsdorf F.R."/>
            <person name="Schiel-Bengelsdorf B."/>
            <person name="Duerre P."/>
            <person name="Daniel R."/>
        </authorList>
    </citation>
    <scope>NUCLEOTIDE SEQUENCE [LARGE SCALE GENOMIC DNA]</scope>
    <source>
        <strain evidence="1 2">DSM 1911</strain>
    </source>
</reference>
<dbReference type="EMBL" id="LKEU01000043">
    <property type="protein sequence ID" value="OFV69264.1"/>
    <property type="molecule type" value="Genomic_DNA"/>
</dbReference>
<gene>
    <name evidence="1" type="ORF">ACWI_33080</name>
</gene>
<dbReference type="RefSeq" id="WP_070372560.1">
    <property type="nucleotide sequence ID" value="NZ_LKEU01000043.1"/>
</dbReference>
<dbReference type="AlphaFoldDB" id="A0A1F2PE41"/>
<evidence type="ECO:0000313" key="2">
    <source>
        <dbReference type="Proteomes" id="UP000176244"/>
    </source>
</evidence>
<dbReference type="Proteomes" id="UP000176244">
    <property type="component" value="Unassembled WGS sequence"/>
</dbReference>
<dbReference type="STRING" id="52694.ACWI_33080"/>
<organism evidence="1 2">
    <name type="scientific">Acetobacterium wieringae</name>
    <dbReference type="NCBI Taxonomy" id="52694"/>
    <lineage>
        <taxon>Bacteria</taxon>
        <taxon>Bacillati</taxon>
        <taxon>Bacillota</taxon>
        <taxon>Clostridia</taxon>
        <taxon>Eubacteriales</taxon>
        <taxon>Eubacteriaceae</taxon>
        <taxon>Acetobacterium</taxon>
    </lineage>
</organism>
<evidence type="ECO:0000313" key="1">
    <source>
        <dbReference type="EMBL" id="OFV69264.1"/>
    </source>
</evidence>
<name>A0A1F2PE41_9FIRM</name>
<accession>A0A1F2PE41</accession>
<dbReference type="Pfam" id="PF04860">
    <property type="entry name" value="Phage_portal"/>
    <property type="match status" value="1"/>
</dbReference>
<dbReference type="InterPro" id="IPR006944">
    <property type="entry name" value="Phage/GTA_portal"/>
</dbReference>
<protein>
    <submittedName>
        <fullName evidence="1">Phage portal protein</fullName>
    </submittedName>
</protein>
<comment type="caution">
    <text evidence="1">The sequence shown here is derived from an EMBL/GenBank/DDBJ whole genome shotgun (WGS) entry which is preliminary data.</text>
</comment>
<dbReference type="NCBIfam" id="TIGR01537">
    <property type="entry name" value="portal_HK97"/>
    <property type="match status" value="1"/>
</dbReference>
<proteinExistence type="predicted"/>
<dbReference type="InterPro" id="IPR006427">
    <property type="entry name" value="Portal_HK97"/>
</dbReference>